<evidence type="ECO:0000256" key="8">
    <source>
        <dbReference type="ARBA" id="ARBA00022842"/>
    </source>
</evidence>
<dbReference type="Proteomes" id="UP000176376">
    <property type="component" value="Unassembled WGS sequence"/>
</dbReference>
<keyword evidence="6" id="KW-0658">Purine biosynthesis</keyword>
<dbReference type="InterPro" id="IPR010672">
    <property type="entry name" value="IMP_biosynth_PurP_N"/>
</dbReference>
<feature type="domain" description="IMP biosynthesis enzyme PurP C-terminal" evidence="11">
    <location>
        <begin position="182"/>
        <end position="372"/>
    </location>
</feature>
<reference evidence="12 13" key="1">
    <citation type="journal article" date="2016" name="Nat. Commun.">
        <title>Thousands of microbial genomes shed light on interconnected biogeochemical processes in an aquifer system.</title>
        <authorList>
            <person name="Anantharaman K."/>
            <person name="Brown C.T."/>
            <person name="Hug L.A."/>
            <person name="Sharon I."/>
            <person name="Castelle C.J."/>
            <person name="Probst A.J."/>
            <person name="Thomas B.C."/>
            <person name="Singh A."/>
            <person name="Wilkins M.J."/>
            <person name="Karaoz U."/>
            <person name="Brodie E.L."/>
            <person name="Williams K.H."/>
            <person name="Hubbard S.S."/>
            <person name="Banfield J.F."/>
        </authorList>
    </citation>
    <scope>NUCLEOTIDE SEQUENCE [LARGE SCALE GENOMIC DNA]</scope>
</reference>
<proteinExistence type="predicted"/>
<organism evidence="12 13">
    <name type="scientific">Candidatus Roizmanbacteria bacterium RIFCSPLOWO2_02_FULL_38_10</name>
    <dbReference type="NCBI Taxonomy" id="1802074"/>
    <lineage>
        <taxon>Bacteria</taxon>
        <taxon>Candidatus Roizmaniibacteriota</taxon>
    </lineage>
</organism>
<dbReference type="SUPFAM" id="SSF56059">
    <property type="entry name" value="Glutathione synthetase ATP-binding domain-like"/>
    <property type="match status" value="1"/>
</dbReference>
<evidence type="ECO:0000256" key="4">
    <source>
        <dbReference type="ARBA" id="ARBA00022723"/>
    </source>
</evidence>
<dbReference type="PANTHER" id="PTHR38147">
    <property type="entry name" value="5-FORMAMINOIMIDAZOLE-4-CARBOXAMIDE-1-(BETA)-D-RIBOFURANOSYL 5'-MONOPHOSPHATE SYNTHETASE-RELATED"/>
    <property type="match status" value="1"/>
</dbReference>
<keyword evidence="4" id="KW-0479">Metal-binding</keyword>
<dbReference type="InterPro" id="IPR016185">
    <property type="entry name" value="PreATP-grasp_dom_sf"/>
</dbReference>
<dbReference type="EMBL" id="MGAY01000005">
    <property type="protein sequence ID" value="OGK57330.1"/>
    <property type="molecule type" value="Genomic_DNA"/>
</dbReference>
<evidence type="ECO:0000256" key="9">
    <source>
        <dbReference type="ARBA" id="ARBA00023211"/>
    </source>
</evidence>
<sequence length="372" mass="42090">MNIAAQLKDFDQLNTTITVLGSHSALDVCRGAKDEGFKTLVVTQKGRGTPYEKYYKTSGNLGCVDEVISLDKFSDILTSRTIDKLISHNAIFVPHRSFEVYLNDYDAIEKKFPVAMFGNRFMLKIEERGTKFSQYDLLEEAGIRYPKIFKKPEDIDRLCLVKVLEKERGFERAFFITDSFNDFQKQVDLKLKKKLFTKDQLKLAVIEEFVLGVQVNFNFFYSPLNGRLELMGTDTRRQTNLEGLSRIPGIYQQELITKINIKYEEAGHIAVTVLESMLEKVFEIGEKFVKASKKIMPPGVIGPFALQSIIIPGPPKKDIVVVDVSPRVPGSPGISATPYATYLFGEPIPVGRRIAIEIKQAIKENCLEKIVT</sequence>
<dbReference type="PANTHER" id="PTHR38147:SF1">
    <property type="entry name" value="5-FORMAMINOIMIDAZOLE-4-CARBOXAMIDE-1-(BETA)-D-RIBOFURANOSYL 5'-MONOPHOSPHATE SYNTHETASE"/>
    <property type="match status" value="1"/>
</dbReference>
<dbReference type="Pfam" id="PF06973">
    <property type="entry name" value="DUF1297"/>
    <property type="match status" value="1"/>
</dbReference>
<dbReference type="GO" id="GO:0016879">
    <property type="term" value="F:ligase activity, forming carbon-nitrogen bonds"/>
    <property type="evidence" value="ECO:0007669"/>
    <property type="project" value="InterPro"/>
</dbReference>
<evidence type="ECO:0000259" key="10">
    <source>
        <dbReference type="Pfam" id="PF06849"/>
    </source>
</evidence>
<dbReference type="GO" id="GO:0006188">
    <property type="term" value="P:IMP biosynthetic process"/>
    <property type="evidence" value="ECO:0007669"/>
    <property type="project" value="InterPro"/>
</dbReference>
<evidence type="ECO:0000256" key="5">
    <source>
        <dbReference type="ARBA" id="ARBA00022741"/>
    </source>
</evidence>
<evidence type="ECO:0000256" key="1">
    <source>
        <dbReference type="ARBA" id="ARBA00001936"/>
    </source>
</evidence>
<dbReference type="STRING" id="1802074.A3J15_03415"/>
<dbReference type="Pfam" id="PF06849">
    <property type="entry name" value="DUF1246"/>
    <property type="match status" value="1"/>
</dbReference>
<keyword evidence="8" id="KW-0460">Magnesium</keyword>
<dbReference type="SUPFAM" id="SSF52440">
    <property type="entry name" value="PreATP-grasp domain"/>
    <property type="match status" value="1"/>
</dbReference>
<dbReference type="Gene3D" id="3.40.50.20">
    <property type="match status" value="1"/>
</dbReference>
<evidence type="ECO:0000256" key="2">
    <source>
        <dbReference type="ARBA" id="ARBA00001946"/>
    </source>
</evidence>
<dbReference type="InterPro" id="IPR013815">
    <property type="entry name" value="ATP_grasp_subdomain_1"/>
</dbReference>
<comment type="cofactor">
    <cofactor evidence="2">
        <name>Mg(2+)</name>
        <dbReference type="ChEBI" id="CHEBI:18420"/>
    </cofactor>
</comment>
<keyword evidence="7" id="KW-0067">ATP-binding</keyword>
<protein>
    <submittedName>
        <fullName evidence="12">5-formaminoimidazole-4-carboxamide-1-(Beta)-D-ribofuranosyl 5'-monophosphate synthetase</fullName>
    </submittedName>
</protein>
<evidence type="ECO:0000256" key="7">
    <source>
        <dbReference type="ARBA" id="ARBA00022840"/>
    </source>
</evidence>
<comment type="caution">
    <text evidence="12">The sequence shown here is derived from an EMBL/GenBank/DDBJ whole genome shotgun (WGS) entry which is preliminary data.</text>
</comment>
<dbReference type="InterPro" id="IPR009720">
    <property type="entry name" value="IMP_biosynth_PurP_C"/>
</dbReference>
<dbReference type="PIRSF" id="PIRSF004602">
    <property type="entry name" value="ATPgrasp_PurP"/>
    <property type="match status" value="1"/>
</dbReference>
<dbReference type="Gene3D" id="3.30.470.20">
    <property type="entry name" value="ATP-grasp fold, B domain"/>
    <property type="match status" value="1"/>
</dbReference>
<evidence type="ECO:0000256" key="6">
    <source>
        <dbReference type="ARBA" id="ARBA00022755"/>
    </source>
</evidence>
<evidence type="ECO:0000313" key="13">
    <source>
        <dbReference type="Proteomes" id="UP000176376"/>
    </source>
</evidence>
<keyword evidence="5" id="KW-0547">Nucleotide-binding</keyword>
<evidence type="ECO:0000313" key="12">
    <source>
        <dbReference type="EMBL" id="OGK57330.1"/>
    </source>
</evidence>
<comment type="cofactor">
    <cofactor evidence="1">
        <name>Mn(2+)</name>
        <dbReference type="ChEBI" id="CHEBI:29035"/>
    </cofactor>
</comment>
<feature type="domain" description="IMP biosynthesis enzyme PurP N-terminal" evidence="10">
    <location>
        <begin position="17"/>
        <end position="149"/>
    </location>
</feature>
<evidence type="ECO:0000256" key="3">
    <source>
        <dbReference type="ARBA" id="ARBA00022598"/>
    </source>
</evidence>
<name>A0A1F7JP08_9BACT</name>
<dbReference type="InterPro" id="IPR023656">
    <property type="entry name" value="IMP_biosynth_PurP"/>
</dbReference>
<keyword evidence="9" id="KW-0464">Manganese</keyword>
<keyword evidence="3" id="KW-0436">Ligase</keyword>
<dbReference type="AlphaFoldDB" id="A0A1F7JP08"/>
<gene>
    <name evidence="12" type="ORF">A3J15_03415</name>
</gene>
<accession>A0A1F7JP08</accession>
<dbReference type="Gene3D" id="3.30.1490.20">
    <property type="entry name" value="ATP-grasp fold, A domain"/>
    <property type="match status" value="1"/>
</dbReference>
<dbReference type="GO" id="GO:0000287">
    <property type="term" value="F:magnesium ion binding"/>
    <property type="evidence" value="ECO:0007669"/>
    <property type="project" value="InterPro"/>
</dbReference>
<evidence type="ECO:0000259" key="11">
    <source>
        <dbReference type="Pfam" id="PF06973"/>
    </source>
</evidence>
<dbReference type="GO" id="GO:0005524">
    <property type="term" value="F:ATP binding"/>
    <property type="evidence" value="ECO:0007669"/>
    <property type="project" value="UniProtKB-KW"/>
</dbReference>